<gene>
    <name evidence="3" type="ORF">AVDCRST_MAG73-1706</name>
</gene>
<name>A0A6J4U2F2_9BACT</name>
<keyword evidence="1" id="KW-0677">Repeat</keyword>
<dbReference type="CDD" id="cd01449">
    <property type="entry name" value="TST_Repeat_2"/>
    <property type="match status" value="1"/>
</dbReference>
<evidence type="ECO:0000313" key="3">
    <source>
        <dbReference type="EMBL" id="CAA9538881.1"/>
    </source>
</evidence>
<proteinExistence type="predicted"/>
<accession>A0A6J4U2F2</accession>
<evidence type="ECO:0000256" key="1">
    <source>
        <dbReference type="ARBA" id="ARBA00022737"/>
    </source>
</evidence>
<dbReference type="EMBL" id="CADCWE010000103">
    <property type="protein sequence ID" value="CAA9538881.1"/>
    <property type="molecule type" value="Genomic_DNA"/>
</dbReference>
<dbReference type="InterPro" id="IPR036873">
    <property type="entry name" value="Rhodanese-like_dom_sf"/>
</dbReference>
<dbReference type="Pfam" id="PF00581">
    <property type="entry name" value="Rhodanese"/>
    <property type="match status" value="1"/>
</dbReference>
<dbReference type="PROSITE" id="PS50206">
    <property type="entry name" value="RHODANESE_3"/>
    <property type="match status" value="1"/>
</dbReference>
<dbReference type="InterPro" id="IPR051126">
    <property type="entry name" value="Thiosulfate_sulfurtransferase"/>
</dbReference>
<feature type="domain" description="Rhodanese" evidence="2">
    <location>
        <begin position="48"/>
        <end position="143"/>
    </location>
</feature>
<dbReference type="Gene3D" id="3.40.250.10">
    <property type="entry name" value="Rhodanese-like domain"/>
    <property type="match status" value="1"/>
</dbReference>
<evidence type="ECO:0000259" key="2">
    <source>
        <dbReference type="PROSITE" id="PS50206"/>
    </source>
</evidence>
<reference evidence="3" key="1">
    <citation type="submission" date="2020-02" db="EMBL/GenBank/DDBJ databases">
        <authorList>
            <person name="Meier V. D."/>
        </authorList>
    </citation>
    <scope>NUCLEOTIDE SEQUENCE</scope>
    <source>
        <strain evidence="3">AVDCRST_MAG73</strain>
    </source>
</reference>
<protein>
    <submittedName>
        <fullName evidence="3">Thiosulfate sulfurtransferase, rhodanese</fullName>
        <ecNumber evidence="3">2.8.1.1</ecNumber>
    </submittedName>
</protein>
<dbReference type="PANTHER" id="PTHR43855:SF1">
    <property type="entry name" value="THIOSULFATE SULFURTRANSFERASE"/>
    <property type="match status" value="1"/>
</dbReference>
<dbReference type="InterPro" id="IPR001763">
    <property type="entry name" value="Rhodanese-like_dom"/>
</dbReference>
<sequence>MDGGRALWEAEGRPYTRAVPSHAETRYTAQDPDPSIRAFRDDVMAVVNAGAPALVDVRSNPEYTGEVIHMLGYPQEGAQRGGHIKGARNIPWAKAANADGTFRPVQELRALYEGEGITPDKDVIAYCRIGERSSHTWFVLKYLLG</sequence>
<dbReference type="EC" id="2.8.1.1" evidence="3"/>
<organism evidence="3">
    <name type="scientific">uncultured Thermomicrobiales bacterium</name>
    <dbReference type="NCBI Taxonomy" id="1645740"/>
    <lineage>
        <taxon>Bacteria</taxon>
        <taxon>Pseudomonadati</taxon>
        <taxon>Thermomicrobiota</taxon>
        <taxon>Thermomicrobia</taxon>
        <taxon>Thermomicrobiales</taxon>
        <taxon>environmental samples</taxon>
    </lineage>
</organism>
<dbReference type="AlphaFoldDB" id="A0A6J4U2F2"/>
<dbReference type="SUPFAM" id="SSF52821">
    <property type="entry name" value="Rhodanese/Cell cycle control phosphatase"/>
    <property type="match status" value="1"/>
</dbReference>
<feature type="non-terminal residue" evidence="3">
    <location>
        <position position="145"/>
    </location>
</feature>
<keyword evidence="3" id="KW-0808">Transferase</keyword>
<dbReference type="PANTHER" id="PTHR43855">
    <property type="entry name" value="THIOSULFATE SULFURTRANSFERASE"/>
    <property type="match status" value="1"/>
</dbReference>
<dbReference type="GO" id="GO:0004792">
    <property type="term" value="F:thiosulfate-cyanide sulfurtransferase activity"/>
    <property type="evidence" value="ECO:0007669"/>
    <property type="project" value="UniProtKB-EC"/>
</dbReference>